<dbReference type="InterPro" id="IPR024766">
    <property type="entry name" value="Znf_RING_H2"/>
</dbReference>
<dbReference type="OrthoDB" id="8062037at2759"/>
<dbReference type="Proteomes" id="UP000800094">
    <property type="component" value="Unassembled WGS sequence"/>
</dbReference>
<evidence type="ECO:0000256" key="5">
    <source>
        <dbReference type="ARBA" id="ARBA00022833"/>
    </source>
</evidence>
<evidence type="ECO:0000256" key="6">
    <source>
        <dbReference type="PROSITE-ProRule" id="PRU00175"/>
    </source>
</evidence>
<evidence type="ECO:0000313" key="9">
    <source>
        <dbReference type="EMBL" id="KAF2255112.1"/>
    </source>
</evidence>
<evidence type="ECO:0000256" key="4">
    <source>
        <dbReference type="ARBA" id="ARBA00022786"/>
    </source>
</evidence>
<organism evidence="9 10">
    <name type="scientific">Trematosphaeria pertusa</name>
    <dbReference type="NCBI Taxonomy" id="390896"/>
    <lineage>
        <taxon>Eukaryota</taxon>
        <taxon>Fungi</taxon>
        <taxon>Dikarya</taxon>
        <taxon>Ascomycota</taxon>
        <taxon>Pezizomycotina</taxon>
        <taxon>Dothideomycetes</taxon>
        <taxon>Pleosporomycetidae</taxon>
        <taxon>Pleosporales</taxon>
        <taxon>Massarineae</taxon>
        <taxon>Trematosphaeriaceae</taxon>
        <taxon>Trematosphaeria</taxon>
    </lineage>
</organism>
<dbReference type="SUPFAM" id="SSF57850">
    <property type="entry name" value="RING/U-box"/>
    <property type="match status" value="1"/>
</dbReference>
<accession>A0A6A6IYX0</accession>
<evidence type="ECO:0000256" key="7">
    <source>
        <dbReference type="SAM" id="Coils"/>
    </source>
</evidence>
<keyword evidence="7" id="KW-0175">Coiled coil</keyword>
<sequence>MATQQPKFPTRETFLTNGCESITDASQHTTEPNCPICLDPYAKPPVTDTQSGDQATTVLIASCKHVFHHACLRVWLEDQNTCLVCRSSLFPRETDSGNTLNSIFATVADAINAVDAVRARALRLGERIQASQVENNEDFSDAEQQLARILEDLQELEERQRRLLELYRVD</sequence>
<evidence type="ECO:0000313" key="10">
    <source>
        <dbReference type="Proteomes" id="UP000800094"/>
    </source>
</evidence>
<evidence type="ECO:0000256" key="3">
    <source>
        <dbReference type="ARBA" id="ARBA00022771"/>
    </source>
</evidence>
<dbReference type="PROSITE" id="PS50089">
    <property type="entry name" value="ZF_RING_2"/>
    <property type="match status" value="1"/>
</dbReference>
<keyword evidence="10" id="KW-1185">Reference proteome</keyword>
<dbReference type="RefSeq" id="XP_033690116.1">
    <property type="nucleotide sequence ID" value="XM_033834575.1"/>
</dbReference>
<dbReference type="GO" id="GO:0008270">
    <property type="term" value="F:zinc ion binding"/>
    <property type="evidence" value="ECO:0007669"/>
    <property type="project" value="UniProtKB-KW"/>
</dbReference>
<feature type="coiled-coil region" evidence="7">
    <location>
        <begin position="139"/>
        <end position="170"/>
    </location>
</feature>
<feature type="domain" description="RING-type" evidence="8">
    <location>
        <begin position="34"/>
        <end position="86"/>
    </location>
</feature>
<dbReference type="GeneID" id="54587905"/>
<dbReference type="EMBL" id="ML987190">
    <property type="protein sequence ID" value="KAF2255112.1"/>
    <property type="molecule type" value="Genomic_DNA"/>
</dbReference>
<dbReference type="Pfam" id="PF12678">
    <property type="entry name" value="zf-rbx1"/>
    <property type="match status" value="1"/>
</dbReference>
<keyword evidence="5" id="KW-0862">Zinc</keyword>
<dbReference type="InterPro" id="IPR001841">
    <property type="entry name" value="Znf_RING"/>
</dbReference>
<keyword evidence="2" id="KW-0479">Metal-binding</keyword>
<dbReference type="UniPathway" id="UPA00143"/>
<gene>
    <name evidence="9" type="ORF">BU26DRAFT_583757</name>
</gene>
<reference evidence="9" key="1">
    <citation type="journal article" date="2020" name="Stud. Mycol.">
        <title>101 Dothideomycetes genomes: a test case for predicting lifestyles and emergence of pathogens.</title>
        <authorList>
            <person name="Haridas S."/>
            <person name="Albert R."/>
            <person name="Binder M."/>
            <person name="Bloem J."/>
            <person name="Labutti K."/>
            <person name="Salamov A."/>
            <person name="Andreopoulos B."/>
            <person name="Baker S."/>
            <person name="Barry K."/>
            <person name="Bills G."/>
            <person name="Bluhm B."/>
            <person name="Cannon C."/>
            <person name="Castanera R."/>
            <person name="Culley D."/>
            <person name="Daum C."/>
            <person name="Ezra D."/>
            <person name="Gonzalez J."/>
            <person name="Henrissat B."/>
            <person name="Kuo A."/>
            <person name="Liang C."/>
            <person name="Lipzen A."/>
            <person name="Lutzoni F."/>
            <person name="Magnuson J."/>
            <person name="Mondo S."/>
            <person name="Nolan M."/>
            <person name="Ohm R."/>
            <person name="Pangilinan J."/>
            <person name="Park H.-J."/>
            <person name="Ramirez L."/>
            <person name="Alfaro M."/>
            <person name="Sun H."/>
            <person name="Tritt A."/>
            <person name="Yoshinaga Y."/>
            <person name="Zwiers L.-H."/>
            <person name="Turgeon B."/>
            <person name="Goodwin S."/>
            <person name="Spatafora J."/>
            <person name="Crous P."/>
            <person name="Grigoriev I."/>
        </authorList>
    </citation>
    <scope>NUCLEOTIDE SEQUENCE</scope>
    <source>
        <strain evidence="9">CBS 122368</strain>
    </source>
</reference>
<evidence type="ECO:0000256" key="2">
    <source>
        <dbReference type="ARBA" id="ARBA00022723"/>
    </source>
</evidence>
<dbReference type="GO" id="GO:0016567">
    <property type="term" value="P:protein ubiquitination"/>
    <property type="evidence" value="ECO:0007669"/>
    <property type="project" value="UniProtKB-UniPathway"/>
</dbReference>
<proteinExistence type="predicted"/>
<dbReference type="GO" id="GO:0051603">
    <property type="term" value="P:proteolysis involved in protein catabolic process"/>
    <property type="evidence" value="ECO:0007669"/>
    <property type="project" value="UniProtKB-ARBA"/>
</dbReference>
<protein>
    <recommendedName>
        <fullName evidence="8">RING-type domain-containing protein</fullName>
    </recommendedName>
</protein>
<comment type="pathway">
    <text evidence="1">Protein modification; protein ubiquitination.</text>
</comment>
<dbReference type="SMART" id="SM00184">
    <property type="entry name" value="RING"/>
    <property type="match status" value="1"/>
</dbReference>
<dbReference type="AlphaFoldDB" id="A0A6A6IYX0"/>
<keyword evidence="3 6" id="KW-0863">Zinc-finger</keyword>
<dbReference type="PANTHER" id="PTHR45969">
    <property type="entry name" value="RING ZINC FINGER PROTEIN-RELATED"/>
    <property type="match status" value="1"/>
</dbReference>
<dbReference type="InterPro" id="IPR013083">
    <property type="entry name" value="Znf_RING/FYVE/PHD"/>
</dbReference>
<dbReference type="Gene3D" id="3.30.40.10">
    <property type="entry name" value="Zinc/RING finger domain, C3HC4 (zinc finger)"/>
    <property type="match status" value="1"/>
</dbReference>
<evidence type="ECO:0000259" key="8">
    <source>
        <dbReference type="PROSITE" id="PS50089"/>
    </source>
</evidence>
<keyword evidence="4" id="KW-0833">Ubl conjugation pathway</keyword>
<evidence type="ECO:0000256" key="1">
    <source>
        <dbReference type="ARBA" id="ARBA00004906"/>
    </source>
</evidence>
<name>A0A6A6IYX0_9PLEO</name>